<comment type="caution">
    <text evidence="3">The sequence shown here is derived from an EMBL/GenBank/DDBJ whole genome shotgun (WGS) entry which is preliminary data.</text>
</comment>
<dbReference type="Gene3D" id="1.10.167.10">
    <property type="entry name" value="Regulator of G-protein Signalling 4, domain 2"/>
    <property type="match status" value="1"/>
</dbReference>
<name>A0A162IDH6_9HYPO</name>
<keyword evidence="2" id="KW-1133">Transmembrane helix</keyword>
<sequence length="573" mass="65325">MASQEEMMAKLTVYNFPPQPPNFDKVGRFYIAFAATWTFLLLCGMVFCIANYRNPIIKIRCIPLSFGAILLLHAYWILAQIVYPIGMTMPLVLAYDIQYFFMGIYFPLGIALFHASNLRFLHVAKMQRHYAGSEVRAKGTYINSNKSLLRRIRDLEYTRRIMLFIGFGMVFQTLLTVAMWVMCKKYHPTFGVPGTEIKGTTLPEQLIDLGRGWEWWPSLVWQFVWSWIVAPYLLWKSWGIRDTMGWRTQTIACCLASLHAVPMFLIASYVPAFQKVNAYYPPSQWIHLSIIIIEIFTVFVPIYQVVRMWSITRKVNSSNTKWETASTKSSVGSITIDWKSSNNSLVEKSRLHYLDEELGDRLLTMTALDYVLKDNPAPLQEFSANNDFSGENVAFLTRTAKWKASCPVMPEDGDQRLDVFNEALSIYIDFISIKDAEFPLNLSSRELKGLEAIFEAPARSVCGGSMSNVAVPFDVEAPKPSPLSGDGLRAQPDTLYQYRGDVPENFSLAVFDHVQSQIKYLVLTNTWPKFVLEMQSRRRSSETERSDGTAESQETVTSRLSARLAKLLSDLGL</sequence>
<gene>
    <name evidence="3" type="ORF">AAL_08383</name>
</gene>
<feature type="transmembrane region" description="Helical" evidence="2">
    <location>
        <begin position="29"/>
        <end position="52"/>
    </location>
</feature>
<accession>A0A162IDH6</accession>
<evidence type="ECO:0000313" key="4">
    <source>
        <dbReference type="Proteomes" id="UP000078544"/>
    </source>
</evidence>
<dbReference type="AlphaFoldDB" id="A0A162IDH6"/>
<dbReference type="EMBL" id="AZGY01000037">
    <property type="protein sequence ID" value="KZZ87472.1"/>
    <property type="molecule type" value="Genomic_DNA"/>
</dbReference>
<dbReference type="OrthoDB" id="5313079at2759"/>
<reference evidence="3 4" key="1">
    <citation type="journal article" date="2016" name="Genome Biol. Evol.">
        <title>Divergent and convergent evolution of fungal pathogenicity.</title>
        <authorList>
            <person name="Shang Y."/>
            <person name="Xiao G."/>
            <person name="Zheng P."/>
            <person name="Cen K."/>
            <person name="Zhan S."/>
            <person name="Wang C."/>
        </authorList>
    </citation>
    <scope>NUCLEOTIDE SEQUENCE [LARGE SCALE GENOMIC DNA]</scope>
    <source>
        <strain evidence="3 4">RCEF 2490</strain>
    </source>
</reference>
<keyword evidence="4" id="KW-1185">Reference proteome</keyword>
<evidence type="ECO:0000256" key="1">
    <source>
        <dbReference type="SAM" id="MobiDB-lite"/>
    </source>
</evidence>
<dbReference type="SUPFAM" id="SSF48097">
    <property type="entry name" value="Regulator of G-protein signaling, RGS"/>
    <property type="match status" value="1"/>
</dbReference>
<proteinExistence type="predicted"/>
<feature type="transmembrane region" description="Helical" evidence="2">
    <location>
        <begin position="219"/>
        <end position="238"/>
    </location>
</feature>
<feature type="compositionally biased region" description="Basic and acidic residues" evidence="1">
    <location>
        <begin position="536"/>
        <end position="548"/>
    </location>
</feature>
<dbReference type="InterPro" id="IPR044926">
    <property type="entry name" value="RGS_subdomain_2"/>
</dbReference>
<organism evidence="3 4">
    <name type="scientific">Moelleriella libera RCEF 2490</name>
    <dbReference type="NCBI Taxonomy" id="1081109"/>
    <lineage>
        <taxon>Eukaryota</taxon>
        <taxon>Fungi</taxon>
        <taxon>Dikarya</taxon>
        <taxon>Ascomycota</taxon>
        <taxon>Pezizomycotina</taxon>
        <taxon>Sordariomycetes</taxon>
        <taxon>Hypocreomycetidae</taxon>
        <taxon>Hypocreales</taxon>
        <taxon>Clavicipitaceae</taxon>
        <taxon>Moelleriella</taxon>
    </lineage>
</organism>
<evidence type="ECO:0000313" key="3">
    <source>
        <dbReference type="EMBL" id="KZZ87472.1"/>
    </source>
</evidence>
<evidence type="ECO:0000256" key="2">
    <source>
        <dbReference type="SAM" id="Phobius"/>
    </source>
</evidence>
<feature type="transmembrane region" description="Helical" evidence="2">
    <location>
        <begin position="97"/>
        <end position="118"/>
    </location>
</feature>
<feature type="transmembrane region" description="Helical" evidence="2">
    <location>
        <begin position="64"/>
        <end position="85"/>
    </location>
</feature>
<feature type="region of interest" description="Disordered" evidence="1">
    <location>
        <begin position="536"/>
        <end position="556"/>
    </location>
</feature>
<feature type="transmembrane region" description="Helical" evidence="2">
    <location>
        <begin position="250"/>
        <end position="273"/>
    </location>
</feature>
<protein>
    <submittedName>
        <fullName evidence="3">Regulator of G protein signaling superfamily</fullName>
    </submittedName>
</protein>
<feature type="transmembrane region" description="Helical" evidence="2">
    <location>
        <begin position="285"/>
        <end position="306"/>
    </location>
</feature>
<feature type="transmembrane region" description="Helical" evidence="2">
    <location>
        <begin position="161"/>
        <end position="182"/>
    </location>
</feature>
<dbReference type="STRING" id="1081109.A0A162IDH6"/>
<keyword evidence="2" id="KW-0472">Membrane</keyword>
<dbReference type="InterPro" id="IPR036305">
    <property type="entry name" value="RGS_sf"/>
</dbReference>
<keyword evidence="2" id="KW-0812">Transmembrane</keyword>
<dbReference type="Proteomes" id="UP000078544">
    <property type="component" value="Unassembled WGS sequence"/>
</dbReference>